<sequence length="448" mass="47663">MSEVKVTAGRPRVVVTTGGRGVVAHVGARLLCELADGVGLTKGLSAAMAPTKRRGRGHDRGRVLTDLAVAIADGATAITDLRVLADQPDLFGQVASAATAWRGLDATDAEALARIAAARAQARAAAGAAGADPGWYVIDIDGVLIDADSDEQHAAPTYKHGFGFYPLLAFLDGTGEALAGLLRPGNTGSGTAADHLTVLEAALAQLPVDPARRQVICRTDAGGTSHDLAAACRERRVQFIGGVRLSAQLAGMVLTLPRSRWQSTVSADGAEIRETGEVAEITDLVELVGWPAGTRMLVRREQPHPGAQLRFTDVDGYRYQLFVTDLPEADLSYLEALYRGRGRMECAIRDAKDTGLANLPSHDFSINSAWLTLVLIATDLLAWTKALCLDGELKTAELKRLRYTLLHTAGMLVRSARRTTLRLAAAWPWATDLLTAFTRLPGWTPAPG</sequence>
<feature type="domain" description="Transposase DDE" evidence="1">
    <location>
        <begin position="9"/>
        <end position="440"/>
    </location>
</feature>
<dbReference type="Proteomes" id="UP000193487">
    <property type="component" value="Unassembled WGS sequence"/>
</dbReference>
<protein>
    <submittedName>
        <fullName evidence="2">Transposase</fullName>
    </submittedName>
</protein>
<evidence type="ECO:0000313" key="3">
    <source>
        <dbReference type="Proteomes" id="UP000193487"/>
    </source>
</evidence>
<proteinExistence type="predicted"/>
<name>A0A1X1XDJ9_9MYCO</name>
<dbReference type="Pfam" id="PF13701">
    <property type="entry name" value="DDE_Tnp_1_4"/>
    <property type="match status" value="1"/>
</dbReference>
<dbReference type="AlphaFoldDB" id="A0A1X1XDJ9"/>
<dbReference type="InterPro" id="IPR047960">
    <property type="entry name" value="Transpos_IS1380"/>
</dbReference>
<gene>
    <name evidence="2" type="ORF">AWC14_01100</name>
</gene>
<keyword evidence="3" id="KW-1185">Reference proteome</keyword>
<accession>A0A1X1XDJ9</accession>
<dbReference type="InterPro" id="IPR025668">
    <property type="entry name" value="Tnp_DDE_dom"/>
</dbReference>
<evidence type="ECO:0000259" key="1">
    <source>
        <dbReference type="Pfam" id="PF13701"/>
    </source>
</evidence>
<organism evidence="2 3">
    <name type="scientific">Mycobacterium kyorinense</name>
    <dbReference type="NCBI Taxonomy" id="487514"/>
    <lineage>
        <taxon>Bacteria</taxon>
        <taxon>Bacillati</taxon>
        <taxon>Actinomycetota</taxon>
        <taxon>Actinomycetes</taxon>
        <taxon>Mycobacteriales</taxon>
        <taxon>Mycobacteriaceae</taxon>
        <taxon>Mycobacterium</taxon>
    </lineage>
</organism>
<comment type="caution">
    <text evidence="2">The sequence shown here is derived from an EMBL/GenBank/DDBJ whole genome shotgun (WGS) entry which is preliminary data.</text>
</comment>
<dbReference type="EMBL" id="LQPE01000170">
    <property type="protein sequence ID" value="ORV96981.1"/>
    <property type="molecule type" value="Genomic_DNA"/>
</dbReference>
<reference evidence="2 3" key="1">
    <citation type="submission" date="2016-01" db="EMBL/GenBank/DDBJ databases">
        <title>The new phylogeny of the genus Mycobacterium.</title>
        <authorList>
            <person name="Tarcisio F."/>
            <person name="Conor M."/>
            <person name="Antonella G."/>
            <person name="Elisabetta G."/>
            <person name="Giulia F.S."/>
            <person name="Sara T."/>
            <person name="Anna F."/>
            <person name="Clotilde B."/>
            <person name="Roberto B."/>
            <person name="Veronica D.S."/>
            <person name="Fabio R."/>
            <person name="Monica P."/>
            <person name="Olivier J."/>
            <person name="Enrico T."/>
            <person name="Nicola S."/>
        </authorList>
    </citation>
    <scope>NUCLEOTIDE SEQUENCE [LARGE SCALE GENOMIC DNA]</scope>
    <source>
        <strain evidence="2 3">DSM 45166</strain>
    </source>
</reference>
<dbReference type="NCBIfam" id="NF033539">
    <property type="entry name" value="transpos_IS1380"/>
    <property type="match status" value="1"/>
</dbReference>
<evidence type="ECO:0000313" key="2">
    <source>
        <dbReference type="EMBL" id="ORV96981.1"/>
    </source>
</evidence>